<dbReference type="GO" id="GO:0004180">
    <property type="term" value="F:carboxypeptidase activity"/>
    <property type="evidence" value="ECO:0007669"/>
    <property type="project" value="UniProtKB-KW"/>
</dbReference>
<evidence type="ECO:0000313" key="3">
    <source>
        <dbReference type="Proteomes" id="UP000325081"/>
    </source>
</evidence>
<name>A0A5A7PP07_STRAF</name>
<feature type="region of interest" description="Disordered" evidence="1">
    <location>
        <begin position="75"/>
        <end position="99"/>
    </location>
</feature>
<keyword evidence="2" id="KW-0645">Protease</keyword>
<organism evidence="2 3">
    <name type="scientific">Striga asiatica</name>
    <name type="common">Asiatic witchweed</name>
    <name type="synonym">Buchnera asiatica</name>
    <dbReference type="NCBI Taxonomy" id="4170"/>
    <lineage>
        <taxon>Eukaryota</taxon>
        <taxon>Viridiplantae</taxon>
        <taxon>Streptophyta</taxon>
        <taxon>Embryophyta</taxon>
        <taxon>Tracheophyta</taxon>
        <taxon>Spermatophyta</taxon>
        <taxon>Magnoliopsida</taxon>
        <taxon>eudicotyledons</taxon>
        <taxon>Gunneridae</taxon>
        <taxon>Pentapetalae</taxon>
        <taxon>asterids</taxon>
        <taxon>lamiids</taxon>
        <taxon>Lamiales</taxon>
        <taxon>Orobanchaceae</taxon>
        <taxon>Buchnereae</taxon>
        <taxon>Striga</taxon>
    </lineage>
</organism>
<keyword evidence="2" id="KW-0121">Carboxypeptidase</keyword>
<sequence length="270" mass="28507">MAFFTLSSTSADVALQYPSIELLCLSTGLRTTSPAATGAGDGFPSNPRPSKKSASMDRLRIWDLSMEPSLLPGWAGGGPLGTSDGGAGGSSSSIRMTSRSGKRKRVSEWARRCWACWVGVSGISSRSAQPVGMGSLAKLLWPVMRLPQSSTTAPSATTLISVGDQYEHCRHPVVDVVAGTVVAPPVRSHHHHGGRRRDEWHPHVQSLPVAVRHPSPPAAVVFHFIQRSGLPAPFPTSCRPSPSAQAPAILRAYLATSMTDELAGVDDSSG</sequence>
<dbReference type="EMBL" id="BKCP01004849">
    <property type="protein sequence ID" value="GER34047.1"/>
    <property type="molecule type" value="Genomic_DNA"/>
</dbReference>
<accession>A0A5A7PP07</accession>
<feature type="compositionally biased region" description="Gly residues" evidence="1">
    <location>
        <begin position="75"/>
        <end position="89"/>
    </location>
</feature>
<comment type="caution">
    <text evidence="2">The sequence shown here is derived from an EMBL/GenBank/DDBJ whole genome shotgun (WGS) entry which is preliminary data.</text>
</comment>
<evidence type="ECO:0000313" key="2">
    <source>
        <dbReference type="EMBL" id="GER34047.1"/>
    </source>
</evidence>
<dbReference type="Proteomes" id="UP000325081">
    <property type="component" value="Unassembled WGS sequence"/>
</dbReference>
<proteinExistence type="predicted"/>
<gene>
    <name evidence="2" type="ORF">STAS_10229</name>
</gene>
<evidence type="ECO:0000256" key="1">
    <source>
        <dbReference type="SAM" id="MobiDB-lite"/>
    </source>
</evidence>
<dbReference type="AlphaFoldDB" id="A0A5A7PP07"/>
<reference evidence="3" key="1">
    <citation type="journal article" date="2019" name="Curr. Biol.">
        <title>Genome Sequence of Striga asiatica Provides Insight into the Evolution of Plant Parasitism.</title>
        <authorList>
            <person name="Yoshida S."/>
            <person name="Kim S."/>
            <person name="Wafula E.K."/>
            <person name="Tanskanen J."/>
            <person name="Kim Y.M."/>
            <person name="Honaas L."/>
            <person name="Yang Z."/>
            <person name="Spallek T."/>
            <person name="Conn C.E."/>
            <person name="Ichihashi Y."/>
            <person name="Cheong K."/>
            <person name="Cui S."/>
            <person name="Der J.P."/>
            <person name="Gundlach H."/>
            <person name="Jiao Y."/>
            <person name="Hori C."/>
            <person name="Ishida J.K."/>
            <person name="Kasahara H."/>
            <person name="Kiba T."/>
            <person name="Kim M.S."/>
            <person name="Koo N."/>
            <person name="Laohavisit A."/>
            <person name="Lee Y.H."/>
            <person name="Lumba S."/>
            <person name="McCourt P."/>
            <person name="Mortimer J.C."/>
            <person name="Mutuku J.M."/>
            <person name="Nomura T."/>
            <person name="Sasaki-Sekimoto Y."/>
            <person name="Seto Y."/>
            <person name="Wang Y."/>
            <person name="Wakatake T."/>
            <person name="Sakakibara H."/>
            <person name="Demura T."/>
            <person name="Yamaguchi S."/>
            <person name="Yoneyama K."/>
            <person name="Manabe R.I."/>
            <person name="Nelson D.C."/>
            <person name="Schulman A.H."/>
            <person name="Timko M.P."/>
            <person name="dePamphilis C.W."/>
            <person name="Choi D."/>
            <person name="Shirasu K."/>
        </authorList>
    </citation>
    <scope>NUCLEOTIDE SEQUENCE [LARGE SCALE GENOMIC DNA]</scope>
    <source>
        <strain evidence="3">cv. UVA1</strain>
    </source>
</reference>
<protein>
    <submittedName>
        <fullName evidence="2">Serine carboxypeptidase-like 17</fullName>
    </submittedName>
</protein>
<keyword evidence="2" id="KW-0378">Hydrolase</keyword>
<feature type="compositionally biased region" description="Low complexity" evidence="1">
    <location>
        <begin position="90"/>
        <end position="99"/>
    </location>
</feature>
<keyword evidence="3" id="KW-1185">Reference proteome</keyword>